<dbReference type="EMBL" id="CM044706">
    <property type="protein sequence ID" value="KAI5657271.1"/>
    <property type="molecule type" value="Genomic_DNA"/>
</dbReference>
<comment type="caution">
    <text evidence="1">The sequence shown here is derived from an EMBL/GenBank/DDBJ whole genome shotgun (WGS) entry which is preliminary data.</text>
</comment>
<accession>A0ACC0ACP2</accession>
<proteinExistence type="predicted"/>
<protein>
    <submittedName>
        <fullName evidence="1">Uncharacterized protein</fullName>
    </submittedName>
</protein>
<evidence type="ECO:0000313" key="1">
    <source>
        <dbReference type="EMBL" id="KAI5657271.1"/>
    </source>
</evidence>
<sequence>MGSGDWIKNIIKQKKVKDEKSKKLKESASEKSNGNKEEHQPQKESPKIAKGVSARKQRVPVVLTEDIAATRIQTAFRAYMARKTFRRLKGITKFQAFIQGHSGKKQASSTLSYLHSWSKIQAHIRSRRVHMVTEGRLRQKKLENQLKLEAKLHDLEVEWNGGSETMEEVLARIHLREEAAVKRERALAYAYSHQWRANSNPLYDGGDQELGKTNWGWSWMDRWIAARPWESRIPNHSTPKKPLGRQASKKGSKSINSPKTKTPISVKSNSPVGKMAVKARKLSFEPAEKVVPQKGGKKIEEAGAKKTLVQVEK</sequence>
<keyword evidence="2" id="KW-1185">Reference proteome</keyword>
<dbReference type="Proteomes" id="UP001060085">
    <property type="component" value="Linkage Group LG06"/>
</dbReference>
<organism evidence="1 2">
    <name type="scientific">Catharanthus roseus</name>
    <name type="common">Madagascar periwinkle</name>
    <name type="synonym">Vinca rosea</name>
    <dbReference type="NCBI Taxonomy" id="4058"/>
    <lineage>
        <taxon>Eukaryota</taxon>
        <taxon>Viridiplantae</taxon>
        <taxon>Streptophyta</taxon>
        <taxon>Embryophyta</taxon>
        <taxon>Tracheophyta</taxon>
        <taxon>Spermatophyta</taxon>
        <taxon>Magnoliopsida</taxon>
        <taxon>eudicotyledons</taxon>
        <taxon>Gunneridae</taxon>
        <taxon>Pentapetalae</taxon>
        <taxon>asterids</taxon>
        <taxon>lamiids</taxon>
        <taxon>Gentianales</taxon>
        <taxon>Apocynaceae</taxon>
        <taxon>Rauvolfioideae</taxon>
        <taxon>Vinceae</taxon>
        <taxon>Catharanthinae</taxon>
        <taxon>Catharanthus</taxon>
    </lineage>
</organism>
<name>A0ACC0ACP2_CATRO</name>
<evidence type="ECO:0000313" key="2">
    <source>
        <dbReference type="Proteomes" id="UP001060085"/>
    </source>
</evidence>
<reference evidence="2" key="1">
    <citation type="journal article" date="2023" name="Nat. Plants">
        <title>Single-cell RNA sequencing provides a high-resolution roadmap for understanding the multicellular compartmentation of specialized metabolism.</title>
        <authorList>
            <person name="Sun S."/>
            <person name="Shen X."/>
            <person name="Li Y."/>
            <person name="Li Y."/>
            <person name="Wang S."/>
            <person name="Li R."/>
            <person name="Zhang H."/>
            <person name="Shen G."/>
            <person name="Guo B."/>
            <person name="Wei J."/>
            <person name="Xu J."/>
            <person name="St-Pierre B."/>
            <person name="Chen S."/>
            <person name="Sun C."/>
        </authorList>
    </citation>
    <scope>NUCLEOTIDE SEQUENCE [LARGE SCALE GENOMIC DNA]</scope>
</reference>
<gene>
    <name evidence="1" type="ORF">M9H77_26064</name>
</gene>